<proteinExistence type="predicted"/>
<dbReference type="Proteomes" id="UP000024404">
    <property type="component" value="Unassembled WGS sequence"/>
</dbReference>
<sequence length="125" mass="14034">MKRDMRYITGTITVAAVERKRTSVTSKVTPIVLRREVNLLKKHLLIVKSLKAILFHTKVSHIHYTSALSSLPPPLQPEQLPLSTIRQQLTMKHVCFFGRGVKFYMGIQLSPPVATDGAPIGLYLV</sequence>
<keyword evidence="2" id="KW-1185">Reference proteome</keyword>
<dbReference type="EMBL" id="CMVM020000345">
    <property type="status" value="NOT_ANNOTATED_CDS"/>
    <property type="molecule type" value="Genomic_DNA"/>
</dbReference>
<dbReference type="EnsemblMetazoa" id="OVOC10762.1">
    <property type="protein sequence ID" value="OVOC10762.1"/>
    <property type="gene ID" value="WBGene00247571"/>
</dbReference>
<name>A0A8R1XLB7_ONCVO</name>
<dbReference type="AlphaFoldDB" id="A0A8R1XLB7"/>
<accession>A0A8R1XLB7</accession>
<reference evidence="2" key="1">
    <citation type="submission" date="2013-10" db="EMBL/GenBank/DDBJ databases">
        <title>Genome sequencing of Onchocerca volvulus.</title>
        <authorList>
            <person name="Cotton J."/>
            <person name="Tsai J."/>
            <person name="Stanley E."/>
            <person name="Tracey A."/>
            <person name="Holroyd N."/>
            <person name="Lustigman S."/>
            <person name="Berriman M."/>
        </authorList>
    </citation>
    <scope>NUCLEOTIDE SEQUENCE</scope>
</reference>
<protein>
    <submittedName>
        <fullName evidence="1">Uncharacterized protein</fullName>
    </submittedName>
</protein>
<reference evidence="1" key="2">
    <citation type="submission" date="2022-06" db="UniProtKB">
        <authorList>
            <consortium name="EnsemblMetazoa"/>
        </authorList>
    </citation>
    <scope>IDENTIFICATION</scope>
</reference>
<evidence type="ECO:0000313" key="1">
    <source>
        <dbReference type="EnsemblMetazoa" id="OVOC10762.1"/>
    </source>
</evidence>
<organism evidence="1 2">
    <name type="scientific">Onchocerca volvulus</name>
    <dbReference type="NCBI Taxonomy" id="6282"/>
    <lineage>
        <taxon>Eukaryota</taxon>
        <taxon>Metazoa</taxon>
        <taxon>Ecdysozoa</taxon>
        <taxon>Nematoda</taxon>
        <taxon>Chromadorea</taxon>
        <taxon>Rhabditida</taxon>
        <taxon>Spirurina</taxon>
        <taxon>Spiruromorpha</taxon>
        <taxon>Filarioidea</taxon>
        <taxon>Onchocercidae</taxon>
        <taxon>Onchocerca</taxon>
    </lineage>
</organism>
<evidence type="ECO:0000313" key="2">
    <source>
        <dbReference type="Proteomes" id="UP000024404"/>
    </source>
</evidence>